<feature type="transmembrane region" description="Helical" evidence="2">
    <location>
        <begin position="632"/>
        <end position="653"/>
    </location>
</feature>
<dbReference type="PANTHER" id="PTHR11360:SF284">
    <property type="entry name" value="EG:103B4.3 PROTEIN-RELATED"/>
    <property type="match status" value="1"/>
</dbReference>
<name>A0AAE1E652_9GAST</name>
<proteinExistence type="predicted"/>
<feature type="transmembrane region" description="Helical" evidence="2">
    <location>
        <begin position="98"/>
        <end position="119"/>
    </location>
</feature>
<dbReference type="Proteomes" id="UP001283361">
    <property type="component" value="Unassembled WGS sequence"/>
</dbReference>
<evidence type="ECO:0000313" key="3">
    <source>
        <dbReference type="EMBL" id="KAK3794970.1"/>
    </source>
</evidence>
<feature type="compositionally biased region" description="Low complexity" evidence="1">
    <location>
        <begin position="254"/>
        <end position="272"/>
    </location>
</feature>
<dbReference type="InterPro" id="IPR050327">
    <property type="entry name" value="Proton-linked_MCT"/>
</dbReference>
<dbReference type="Pfam" id="PF07690">
    <property type="entry name" value="MFS_1"/>
    <property type="match status" value="1"/>
</dbReference>
<dbReference type="Gene3D" id="1.20.1250.20">
    <property type="entry name" value="MFS general substrate transporter like domains"/>
    <property type="match status" value="2"/>
</dbReference>
<dbReference type="PANTHER" id="PTHR11360">
    <property type="entry name" value="MONOCARBOXYLATE TRANSPORTER"/>
    <property type="match status" value="1"/>
</dbReference>
<feature type="compositionally biased region" description="Basic and acidic residues" evidence="1">
    <location>
        <begin position="240"/>
        <end position="253"/>
    </location>
</feature>
<dbReference type="InterPro" id="IPR036259">
    <property type="entry name" value="MFS_trans_sf"/>
</dbReference>
<feature type="transmembrane region" description="Helical" evidence="2">
    <location>
        <begin position="514"/>
        <end position="535"/>
    </location>
</feature>
<feature type="transmembrane region" description="Helical" evidence="2">
    <location>
        <begin position="214"/>
        <end position="233"/>
    </location>
</feature>
<feature type="transmembrane region" description="Helical" evidence="2">
    <location>
        <begin position="131"/>
        <end position="154"/>
    </location>
</feature>
<gene>
    <name evidence="3" type="ORF">RRG08_001116</name>
</gene>
<protein>
    <recommendedName>
        <fullName evidence="5">Major facilitator superfamily (MFS) profile domain-containing protein</fullName>
    </recommendedName>
</protein>
<keyword evidence="2" id="KW-1133">Transmembrane helix</keyword>
<feature type="transmembrane region" description="Helical" evidence="2">
    <location>
        <begin position="160"/>
        <end position="177"/>
    </location>
</feature>
<feature type="compositionally biased region" description="Polar residues" evidence="1">
    <location>
        <begin position="384"/>
        <end position="399"/>
    </location>
</feature>
<dbReference type="GO" id="GO:0008028">
    <property type="term" value="F:monocarboxylic acid transmembrane transporter activity"/>
    <property type="evidence" value="ECO:0007669"/>
    <property type="project" value="TreeGrafter"/>
</dbReference>
<sequence length="672" mass="73049">MPPEIFLTCVSHAHALWSGLQSIVYSTVWTGRDESKGLEDPKLAFSVTMPAVDGRYSWIILLCSFYFHFAGAGAGYAINILYTSWVEDFQASRGVTSWVVTIFFTACFGSGPLVSSLVAKYGHRPVIITGTLINSSAMFASCFSTSIYMLIVLVGLQSGIGLGMMYLPFVGIIPLYFEKRRSLAMGIATSGMGIGTFVYPPFFTWLEEQMHWRGSMIVLSGIILNVAVCGALVRPVDLNKKQKSEEDKSERKSSSIPESGYASSISESGSPSFQNLPNGSITKSQKTDESPTSLVATQEKCTVWTTDQVSYVKDNLQHENAPLGSNETMQYVSNEKQISTISCSQYKTKETYRKFSNNDQNSPTPSQKKSDISMNKLNPRLKETSSFAEATDSLSTASDTVKDPNELTTTAWQIEKTQRPEGVIFTETGSAVTVTTQTDLEVRKSSLTPSKHIELTTSPNERLSYLETFKSLMKNPYFAAFAVSNFLTCLTFLMPPVYMADRAIENGVPKAKAALALSMYGAGNLFGRLGFGIIADHVLDSLILNSICLIMCGVSTCLSPLCGADAVLHGAYGFTFGTFIGGYMTLTPLILVELMGLTMLNSSFGLVLMFRAGGMLFGTPIAGWIYDGTDSYTASFVLHGIIIGVSGIILVGLKVAVIRSKQRDVDAVATTK</sequence>
<comment type="caution">
    <text evidence="3">The sequence shown here is derived from an EMBL/GenBank/DDBJ whole genome shotgun (WGS) entry which is preliminary data.</text>
</comment>
<feature type="compositionally biased region" description="Polar residues" evidence="1">
    <location>
        <begin position="273"/>
        <end position="295"/>
    </location>
</feature>
<feature type="region of interest" description="Disordered" evidence="1">
    <location>
        <begin position="240"/>
        <end position="295"/>
    </location>
</feature>
<feature type="transmembrane region" description="Helical" evidence="2">
    <location>
        <begin position="604"/>
        <end position="626"/>
    </location>
</feature>
<keyword evidence="2" id="KW-0812">Transmembrane</keyword>
<dbReference type="SUPFAM" id="SSF103473">
    <property type="entry name" value="MFS general substrate transporter"/>
    <property type="match status" value="1"/>
</dbReference>
<feature type="transmembrane region" description="Helical" evidence="2">
    <location>
        <begin position="542"/>
        <end position="561"/>
    </location>
</feature>
<evidence type="ECO:0000313" key="4">
    <source>
        <dbReference type="Proteomes" id="UP001283361"/>
    </source>
</evidence>
<dbReference type="InterPro" id="IPR011701">
    <property type="entry name" value="MFS"/>
</dbReference>
<dbReference type="EMBL" id="JAWDGP010001087">
    <property type="protein sequence ID" value="KAK3794970.1"/>
    <property type="molecule type" value="Genomic_DNA"/>
</dbReference>
<reference evidence="3" key="1">
    <citation type="journal article" date="2023" name="G3 (Bethesda)">
        <title>A reference genome for the long-term kleptoplast-retaining sea slug Elysia crispata morphotype clarki.</title>
        <authorList>
            <person name="Eastman K.E."/>
            <person name="Pendleton A.L."/>
            <person name="Shaikh M.A."/>
            <person name="Suttiyut T."/>
            <person name="Ogas R."/>
            <person name="Tomko P."/>
            <person name="Gavelis G."/>
            <person name="Widhalm J.R."/>
            <person name="Wisecaver J.H."/>
        </authorList>
    </citation>
    <scope>NUCLEOTIDE SEQUENCE</scope>
    <source>
        <strain evidence="3">ECLA1</strain>
    </source>
</reference>
<feature type="transmembrane region" description="Helical" evidence="2">
    <location>
        <begin position="58"/>
        <end position="78"/>
    </location>
</feature>
<evidence type="ECO:0000256" key="2">
    <source>
        <dbReference type="SAM" id="Phobius"/>
    </source>
</evidence>
<keyword evidence="4" id="KW-1185">Reference proteome</keyword>
<accession>A0AAE1E652</accession>
<feature type="transmembrane region" description="Helical" evidence="2">
    <location>
        <begin position="477"/>
        <end position="494"/>
    </location>
</feature>
<evidence type="ECO:0000256" key="1">
    <source>
        <dbReference type="SAM" id="MobiDB-lite"/>
    </source>
</evidence>
<organism evidence="3 4">
    <name type="scientific">Elysia crispata</name>
    <name type="common">lettuce slug</name>
    <dbReference type="NCBI Taxonomy" id="231223"/>
    <lineage>
        <taxon>Eukaryota</taxon>
        <taxon>Metazoa</taxon>
        <taxon>Spiralia</taxon>
        <taxon>Lophotrochozoa</taxon>
        <taxon>Mollusca</taxon>
        <taxon>Gastropoda</taxon>
        <taxon>Heterobranchia</taxon>
        <taxon>Euthyneura</taxon>
        <taxon>Panpulmonata</taxon>
        <taxon>Sacoglossa</taxon>
        <taxon>Placobranchoidea</taxon>
        <taxon>Plakobranchidae</taxon>
        <taxon>Elysia</taxon>
    </lineage>
</organism>
<evidence type="ECO:0008006" key="5">
    <source>
        <dbReference type="Google" id="ProtNLM"/>
    </source>
</evidence>
<feature type="transmembrane region" description="Helical" evidence="2">
    <location>
        <begin position="567"/>
        <end position="592"/>
    </location>
</feature>
<feature type="region of interest" description="Disordered" evidence="1">
    <location>
        <begin position="354"/>
        <end position="374"/>
    </location>
</feature>
<feature type="region of interest" description="Disordered" evidence="1">
    <location>
        <begin position="383"/>
        <end position="402"/>
    </location>
</feature>
<dbReference type="AlphaFoldDB" id="A0AAE1E652"/>
<keyword evidence="2" id="KW-0472">Membrane</keyword>
<feature type="transmembrane region" description="Helical" evidence="2">
    <location>
        <begin position="184"/>
        <end position="202"/>
    </location>
</feature>